<dbReference type="NCBIfam" id="NF045581">
    <property type="entry name" value="PG0541_fam"/>
    <property type="match status" value="1"/>
</dbReference>
<sequence>MQANHTPQAMSAVFISFNQVHSEKVEYILDYLKIRGFTWWEEVKGRGSDTGDPRKGSHTWPEMNSALITIIPTALTLKLLQVVENLDKTNEEVGIRAFVWDISRSY</sequence>
<dbReference type="InterPro" id="IPR011322">
    <property type="entry name" value="N-reg_PII-like_a/b"/>
</dbReference>
<gene>
    <name evidence="1" type="ORF">SDC9_66944</name>
</gene>
<dbReference type="SUPFAM" id="SSF54913">
    <property type="entry name" value="GlnB-like"/>
    <property type="match status" value="1"/>
</dbReference>
<dbReference type="InterPro" id="IPR015867">
    <property type="entry name" value="N-reg_PII/ATP_PRibTrfase_C"/>
</dbReference>
<name>A0A644Y2Z0_9ZZZZ</name>
<evidence type="ECO:0000313" key="1">
    <source>
        <dbReference type="EMBL" id="MPM20514.1"/>
    </source>
</evidence>
<comment type="caution">
    <text evidence="1">The sequence shown here is derived from an EMBL/GenBank/DDBJ whole genome shotgun (WGS) entry which is preliminary data.</text>
</comment>
<accession>A0A644Y2Z0</accession>
<organism evidence="1">
    <name type="scientific">bioreactor metagenome</name>
    <dbReference type="NCBI Taxonomy" id="1076179"/>
    <lineage>
        <taxon>unclassified sequences</taxon>
        <taxon>metagenomes</taxon>
        <taxon>ecological metagenomes</taxon>
    </lineage>
</organism>
<protein>
    <submittedName>
        <fullName evidence="1">Uncharacterized protein</fullName>
    </submittedName>
</protein>
<dbReference type="EMBL" id="VSSQ01003401">
    <property type="protein sequence ID" value="MPM20514.1"/>
    <property type="molecule type" value="Genomic_DNA"/>
</dbReference>
<reference evidence="1" key="1">
    <citation type="submission" date="2019-08" db="EMBL/GenBank/DDBJ databases">
        <authorList>
            <person name="Kucharzyk K."/>
            <person name="Murdoch R.W."/>
            <person name="Higgins S."/>
            <person name="Loffler F."/>
        </authorList>
    </citation>
    <scope>NUCLEOTIDE SEQUENCE</scope>
</reference>
<dbReference type="AlphaFoldDB" id="A0A644Y2Z0"/>
<proteinExistence type="predicted"/>
<dbReference type="Gene3D" id="3.30.70.120">
    <property type="match status" value="1"/>
</dbReference>